<dbReference type="PANTHER" id="PTHR42853:SF3">
    <property type="entry name" value="ACETYL-COENZYME A CARBOXYLASE CARBOXYL TRANSFERASE SUBUNIT ALPHA, CHLOROPLASTIC"/>
    <property type="match status" value="1"/>
</dbReference>
<keyword evidence="8 17" id="KW-0808">Transferase</keyword>
<evidence type="ECO:0000259" key="20">
    <source>
        <dbReference type="PROSITE" id="PS50989"/>
    </source>
</evidence>
<evidence type="ECO:0000256" key="3">
    <source>
        <dbReference type="ARBA" id="ARBA00006276"/>
    </source>
</evidence>
<accession>A0A7Z1B1B0</accession>
<dbReference type="GO" id="GO:0006633">
    <property type="term" value="P:fatty acid biosynthetic process"/>
    <property type="evidence" value="ECO:0007669"/>
    <property type="project" value="UniProtKB-KW"/>
</dbReference>
<dbReference type="GO" id="GO:0005524">
    <property type="term" value="F:ATP binding"/>
    <property type="evidence" value="ECO:0007669"/>
    <property type="project" value="UniProtKB-KW"/>
</dbReference>
<dbReference type="InterPro" id="IPR001095">
    <property type="entry name" value="Acetyl_CoA_COase_a_su"/>
</dbReference>
<evidence type="ECO:0000256" key="17">
    <source>
        <dbReference type="HAMAP-Rule" id="MF_00823"/>
    </source>
</evidence>
<proteinExistence type="inferred from homology"/>
<organism evidence="21 22">
    <name type="scientific">Actinophytocola xinjiangensis</name>
    <dbReference type="NCBI Taxonomy" id="485602"/>
    <lineage>
        <taxon>Bacteria</taxon>
        <taxon>Bacillati</taxon>
        <taxon>Actinomycetota</taxon>
        <taxon>Actinomycetes</taxon>
        <taxon>Pseudonocardiales</taxon>
        <taxon>Pseudonocardiaceae</taxon>
    </lineage>
</organism>
<keyword evidence="9 17" id="KW-0547">Nucleotide-binding</keyword>
<feature type="domain" description="CoA carboxyltransferase C-terminal" evidence="20">
    <location>
        <begin position="275"/>
        <end position="524"/>
    </location>
</feature>
<comment type="caution">
    <text evidence="21">The sequence shown here is derived from an EMBL/GenBank/DDBJ whole genome shotgun (WGS) entry which is preliminary data.</text>
</comment>
<evidence type="ECO:0000256" key="10">
    <source>
        <dbReference type="ARBA" id="ARBA00022771"/>
    </source>
</evidence>
<evidence type="ECO:0000256" key="1">
    <source>
        <dbReference type="ARBA" id="ARBA00004496"/>
    </source>
</evidence>
<comment type="similarity">
    <text evidence="3">In the C-terminal section; belongs to the AccA family.</text>
</comment>
<evidence type="ECO:0000256" key="2">
    <source>
        <dbReference type="ARBA" id="ARBA00004956"/>
    </source>
</evidence>
<keyword evidence="18" id="KW-0479">Metal-binding</keyword>
<dbReference type="NCBIfam" id="TIGR00513">
    <property type="entry name" value="accA"/>
    <property type="match status" value="1"/>
</dbReference>
<keyword evidence="6 17" id="KW-0963">Cytoplasm</keyword>
<dbReference type="Pfam" id="PF03255">
    <property type="entry name" value="ACCA"/>
    <property type="match status" value="1"/>
</dbReference>
<dbReference type="EC" id="2.1.3.15" evidence="17"/>
<dbReference type="HAMAP" id="MF_00823">
    <property type="entry name" value="AcetylCoA_CT_alpha"/>
    <property type="match status" value="1"/>
</dbReference>
<feature type="binding site" evidence="18">
    <location>
        <position position="15"/>
    </location>
    <ligand>
        <name>Zn(2+)</name>
        <dbReference type="ChEBI" id="CHEBI:29105"/>
    </ligand>
</feature>
<dbReference type="InterPro" id="IPR011762">
    <property type="entry name" value="COA_CT_N"/>
</dbReference>
<evidence type="ECO:0000256" key="13">
    <source>
        <dbReference type="ARBA" id="ARBA00023098"/>
    </source>
</evidence>
<dbReference type="GO" id="GO:0003989">
    <property type="term" value="F:acetyl-CoA carboxylase activity"/>
    <property type="evidence" value="ECO:0007669"/>
    <property type="project" value="InterPro"/>
</dbReference>
<evidence type="ECO:0000256" key="4">
    <source>
        <dbReference type="ARBA" id="ARBA00010284"/>
    </source>
</evidence>
<name>A0A7Z1B1B0_9PSEU</name>
<evidence type="ECO:0000313" key="21">
    <source>
        <dbReference type="EMBL" id="OLF14500.1"/>
    </source>
</evidence>
<reference evidence="21 22" key="1">
    <citation type="submission" date="2016-12" db="EMBL/GenBank/DDBJ databases">
        <title>The draft genome sequence of Actinophytocola xinjiangensis.</title>
        <authorList>
            <person name="Wang W."/>
            <person name="Yuan L."/>
        </authorList>
    </citation>
    <scope>NUCLEOTIDE SEQUENCE [LARGE SCALE GENOMIC DNA]</scope>
    <source>
        <strain evidence="21 22">CGMCC 4.4663</strain>
    </source>
</reference>
<evidence type="ECO:0000256" key="12">
    <source>
        <dbReference type="ARBA" id="ARBA00022840"/>
    </source>
</evidence>
<evidence type="ECO:0000256" key="16">
    <source>
        <dbReference type="ARBA" id="ARBA00049152"/>
    </source>
</evidence>
<comment type="similarity">
    <text evidence="17">Belongs to the AccA family.</text>
</comment>
<dbReference type="HAMAP" id="MF_01395">
    <property type="entry name" value="AcetylCoA_CT_beta"/>
    <property type="match status" value="1"/>
</dbReference>
<dbReference type="Proteomes" id="UP000185696">
    <property type="component" value="Unassembled WGS sequence"/>
</dbReference>
<dbReference type="GO" id="GO:2001295">
    <property type="term" value="P:malonyl-CoA biosynthetic process"/>
    <property type="evidence" value="ECO:0007669"/>
    <property type="project" value="UniProtKB-UniRule"/>
</dbReference>
<comment type="subunit">
    <text evidence="5">Acetyl-CoA carboxylase is a heterotetramer composed of biotin carboxyl carrier protein (AccB), biotin carboxylase (AccC) and two subunits of ACCase subunit beta/alpha.</text>
</comment>
<comment type="function">
    <text evidence="15 18">Component of the acetyl coenzyme A carboxylase (ACC) complex. Biotin carboxylase (BC) catalyzes the carboxylation of biotin on its carrier protein (BCCP) and then the CO(2) group is transferred by the transcarboxylase to acetyl-CoA to form malonyl-CoA.</text>
</comment>
<evidence type="ECO:0000259" key="19">
    <source>
        <dbReference type="PROSITE" id="PS50980"/>
    </source>
</evidence>
<dbReference type="Gene3D" id="3.90.226.10">
    <property type="entry name" value="2-enoyl-CoA Hydratase, Chain A, domain 1"/>
    <property type="match status" value="2"/>
</dbReference>
<evidence type="ECO:0000256" key="18">
    <source>
        <dbReference type="HAMAP-Rule" id="MF_01395"/>
    </source>
</evidence>
<comment type="similarity">
    <text evidence="4">In the N-terminal section; belongs to the AccD/PCCB family.</text>
</comment>
<comment type="catalytic activity">
    <reaction evidence="16 17">
        <text>N(6)-carboxybiotinyl-L-lysyl-[protein] + acetyl-CoA = N(6)-biotinyl-L-lysyl-[protein] + malonyl-CoA</text>
        <dbReference type="Rhea" id="RHEA:54728"/>
        <dbReference type="Rhea" id="RHEA-COMP:10505"/>
        <dbReference type="Rhea" id="RHEA-COMP:10506"/>
        <dbReference type="ChEBI" id="CHEBI:57288"/>
        <dbReference type="ChEBI" id="CHEBI:57384"/>
        <dbReference type="ChEBI" id="CHEBI:83144"/>
        <dbReference type="ChEBI" id="CHEBI:83145"/>
        <dbReference type="EC" id="2.1.3.15"/>
    </reaction>
</comment>
<comment type="subcellular location">
    <subcellularLocation>
        <location evidence="1 17">Cytoplasm</location>
    </subcellularLocation>
</comment>
<dbReference type="EMBL" id="MSIF01000001">
    <property type="protein sequence ID" value="OLF14500.1"/>
    <property type="molecule type" value="Genomic_DNA"/>
</dbReference>
<dbReference type="InterPro" id="IPR000438">
    <property type="entry name" value="Acetyl_CoA_COase_Trfase_b_su"/>
</dbReference>
<keyword evidence="11 17" id="KW-0276">Fatty acid metabolism</keyword>
<dbReference type="NCBIfam" id="TIGR00515">
    <property type="entry name" value="accD"/>
    <property type="match status" value="1"/>
</dbReference>
<evidence type="ECO:0000256" key="11">
    <source>
        <dbReference type="ARBA" id="ARBA00022832"/>
    </source>
</evidence>
<feature type="binding site" evidence="18">
    <location>
        <position position="34"/>
    </location>
    <ligand>
        <name>Zn(2+)</name>
        <dbReference type="ChEBI" id="CHEBI:29105"/>
    </ligand>
</feature>
<evidence type="ECO:0000256" key="9">
    <source>
        <dbReference type="ARBA" id="ARBA00022741"/>
    </source>
</evidence>
<feature type="binding site" evidence="18">
    <location>
        <position position="18"/>
    </location>
    <ligand>
        <name>Zn(2+)</name>
        <dbReference type="ChEBI" id="CHEBI:29105"/>
    </ligand>
</feature>
<dbReference type="NCBIfam" id="NF041504">
    <property type="entry name" value="AccA_sub"/>
    <property type="match status" value="1"/>
</dbReference>
<comment type="similarity">
    <text evidence="18">Belongs to the AccD/PCCB family.</text>
</comment>
<dbReference type="SUPFAM" id="SSF52096">
    <property type="entry name" value="ClpP/crotonase"/>
    <property type="match status" value="2"/>
</dbReference>
<dbReference type="PROSITE" id="PS50980">
    <property type="entry name" value="COA_CT_NTER"/>
    <property type="match status" value="1"/>
</dbReference>
<dbReference type="OrthoDB" id="9772975at2"/>
<keyword evidence="10 18" id="KW-0863">Zinc-finger</keyword>
<dbReference type="AlphaFoldDB" id="A0A7Z1B1B0"/>
<comment type="subunit">
    <text evidence="17">Acetyl-CoA carboxylase is a heterohexamer composed of biotin carboxyl carrier protein (AccB), biotin carboxylase (AccC) and two subunits each of ACCase subunit alpha (AccA) and ACCase subunit beta (AccD).</text>
</comment>
<dbReference type="InterPro" id="IPR011763">
    <property type="entry name" value="COA_CT_C"/>
</dbReference>
<gene>
    <name evidence="18" type="primary">accD</name>
    <name evidence="17" type="synonym">accA</name>
    <name evidence="21" type="ORF">BLA60_01870</name>
</gene>
<evidence type="ECO:0000256" key="15">
    <source>
        <dbReference type="ARBA" id="ARBA00025280"/>
    </source>
</evidence>
<keyword evidence="14 17" id="KW-0275">Fatty acid biosynthesis</keyword>
<dbReference type="PANTHER" id="PTHR42853">
    <property type="entry name" value="ACETYL-COENZYME A CARBOXYLASE CARBOXYL TRANSFERASE SUBUNIT ALPHA"/>
    <property type="match status" value="1"/>
</dbReference>
<comment type="pathway">
    <text evidence="2 17">Lipid metabolism; malonyl-CoA biosynthesis; malonyl-CoA from acetyl-CoA: step 1/1.</text>
</comment>
<keyword evidence="22" id="KW-1185">Reference proteome</keyword>
<evidence type="ECO:0000313" key="22">
    <source>
        <dbReference type="Proteomes" id="UP000185696"/>
    </source>
</evidence>
<dbReference type="GO" id="GO:0008270">
    <property type="term" value="F:zinc ion binding"/>
    <property type="evidence" value="ECO:0007669"/>
    <property type="project" value="UniProtKB-UniRule"/>
</dbReference>
<keyword evidence="13 17" id="KW-0443">Lipid metabolism</keyword>
<dbReference type="NCBIfam" id="NF004344">
    <property type="entry name" value="PRK05724.1"/>
    <property type="match status" value="1"/>
</dbReference>
<feature type="zinc finger region" description="C4-type" evidence="18">
    <location>
        <begin position="15"/>
        <end position="37"/>
    </location>
</feature>
<dbReference type="PROSITE" id="PS50989">
    <property type="entry name" value="COA_CT_CTER"/>
    <property type="match status" value="1"/>
</dbReference>
<evidence type="ECO:0000256" key="8">
    <source>
        <dbReference type="ARBA" id="ARBA00022679"/>
    </source>
</evidence>
<feature type="binding site" evidence="18">
    <location>
        <position position="37"/>
    </location>
    <ligand>
        <name>Zn(2+)</name>
        <dbReference type="ChEBI" id="CHEBI:29105"/>
    </ligand>
</feature>
<dbReference type="GO" id="GO:0016743">
    <property type="term" value="F:carboxyl- or carbamoyltransferase activity"/>
    <property type="evidence" value="ECO:0007669"/>
    <property type="project" value="UniProtKB-UniRule"/>
</dbReference>
<evidence type="ECO:0000256" key="6">
    <source>
        <dbReference type="ARBA" id="ARBA00022490"/>
    </source>
</evidence>
<sequence length="556" mass="58674">MRRLDEVAAGTWTRCPGCAVALHRDKLAAHVGVCPRCGHHFRLTAHERLAALLDPGSFTETAADLSPADPLGFVDARPYPERLRALAERTGLREAAVCGSGTVDGHRISVCVLDFRFQGGSMGVVVGEKVTRAAELALAERIPLVICSTSGGARMQEGIFSLLQMAKTAAAVARLRAAGVPFVSLLADPVYGGVSASFATLGDLVVAEPGARVGFAGPKVISQTIRQELPPGFQTSAFLLAHGHVDAVVPRQELRAFLGRVLGLHVPAQPRPPLPAPRPEPGRTAPDAWTTVGLARHPDRPHFDDYLRLLFDDFVELRGDRCDEDDPAVAAGLARFAGAPVVLIGHRKGRGTTENVARNFGMPGPAGYRKAVRLMRHAERFGLPVVTFLDTPGAYPGIRAEERNQSGAIAECLATLAGLRVPVIGVLTGEGGSGGALALGVTDRLLALEHAVYSVISPEGCATILFGDSDQAARAAAGLRLTARDLRGFGVVDDLLGEPGDGAHTDHAATAEAVRHALYRHLTELSRTPIDVVLDARQARFRGPVSDTVTAGKAMP</sequence>
<dbReference type="InterPro" id="IPR029045">
    <property type="entry name" value="ClpP/crotonase-like_dom_sf"/>
</dbReference>
<protein>
    <recommendedName>
        <fullName evidence="17 18">Multifunctional fusion protein</fullName>
    </recommendedName>
    <domain>
        <recommendedName>
            <fullName evidence="17">Acetyl-coenzyme A carboxylase carboxyl transferase subunit alpha</fullName>
            <shortName evidence="17">ACCase subunit alpha</shortName>
            <shortName evidence="17">Acetyl-CoA carboxylase carboxyltransferase subunit alpha</shortName>
            <ecNumber evidence="17">2.1.3.15</ecNumber>
        </recommendedName>
    </domain>
    <domain>
        <recommendedName>
            <fullName evidence="18">Acetyl-coenzyme A carboxylase carboxyl transferase subunit beta</fullName>
            <shortName evidence="18">ACCase subunit beta</shortName>
            <shortName evidence="18">Acetyl-CoA carboxylase carboxyltransferase subunit beta</shortName>
        </recommendedName>
    </domain>
</protein>
<keyword evidence="7 17" id="KW-0444">Lipid biosynthesis</keyword>
<evidence type="ECO:0000256" key="7">
    <source>
        <dbReference type="ARBA" id="ARBA00022516"/>
    </source>
</evidence>
<feature type="domain" description="CoA carboxyltransferase N-terminal" evidence="19">
    <location>
        <begin position="11"/>
        <end position="280"/>
    </location>
</feature>
<keyword evidence="18" id="KW-0862">Zinc</keyword>
<comment type="function">
    <text evidence="17">Component of the acetyl coenzyme A carboxylase (ACC) complex. First, biotin carboxylase catalyzes the carboxylation of biotin on its carrier protein (BCCP) and then the CO(2) group is transferred by the carboxyltransferase to acetyl-CoA to form malonyl-CoA.</text>
</comment>
<dbReference type="UniPathway" id="UPA00655">
    <property type="reaction ID" value="UER00711"/>
</dbReference>
<dbReference type="PRINTS" id="PR01069">
    <property type="entry name" value="ACCCTRFRASEA"/>
</dbReference>
<dbReference type="GO" id="GO:0009317">
    <property type="term" value="C:acetyl-CoA carboxylase complex"/>
    <property type="evidence" value="ECO:0007669"/>
    <property type="project" value="InterPro"/>
</dbReference>
<evidence type="ECO:0000256" key="14">
    <source>
        <dbReference type="ARBA" id="ARBA00023160"/>
    </source>
</evidence>
<comment type="cofactor">
    <cofactor evidence="18">
        <name>Zn(2+)</name>
        <dbReference type="ChEBI" id="CHEBI:29105"/>
    </cofactor>
    <text evidence="18">Binds 1 zinc ion per subunit.</text>
</comment>
<keyword evidence="12 17" id="KW-0067">ATP-binding</keyword>
<evidence type="ECO:0000256" key="5">
    <source>
        <dbReference type="ARBA" id="ARBA00011664"/>
    </source>
</evidence>